<comment type="caution">
    <text evidence="11">The sequence shown here is derived from an EMBL/GenBank/DDBJ whole genome shotgun (WGS) entry which is preliminary data.</text>
</comment>
<dbReference type="CDD" id="cd14066">
    <property type="entry name" value="STKc_IRAK"/>
    <property type="match status" value="1"/>
</dbReference>
<name>A0ABQ7L7X8_BRACM</name>
<keyword evidence="4" id="KW-0677">Repeat</keyword>
<feature type="chain" id="PRO_5046972247" description="Protein kinase domain-containing protein" evidence="9">
    <location>
        <begin position="28"/>
        <end position="714"/>
    </location>
</feature>
<keyword evidence="3 8" id="KW-0812">Transmembrane</keyword>
<keyword evidence="2" id="KW-0433">Leucine-rich repeat</keyword>
<sequence>MTSHRRNLSNHFIFHLLLLLLPTLLQALNTDGVLLLSFKYTITSDPLSVLRNWNYDDETPCSWTGVTCTELGSPNTPDMSRVTTLALPNKQLLGSVSPSLFSIPNLRILDLSNNFFHGSLPDTLSNATQLRVLSLGNNNVSGQVPESISNVATLQLLNLSANAFTGKIPQDLSLLNNLTVLDISSNHLDGSLPQDLQGTSLHYLNLSHNQISGDISPTFAQKVPPTIILDISFNNLTGPIPSTPPMLNQRAESFLGNLGLCGQPLKTPCSIPSTLSDPQNISDTTSPAIAVMPRSSSPPKNPSPDSPPNQSKLKPTTIVGITVADIAGLAIIAMIILYVYQLRKRRSYQEYSTFKVLKDCLEKNDTLSVKKQSVFALEVTQSPVAKPRWGSCVTGRYDETSSESDVENQKTVDALKRDGETQLVTVDGETKLELETLLKASAYVLGTSRGGIVYKAVLENGAAFAVRRIGAESCTAVKLKEFEREVQGIAKLRHPNLVRVRGFVWGREEKLLISDYVPNGSLHCSSIYSKSGSSSTSSPNPLSFKARLKIARGIARGIAYIHDKKHVHGNIKPNNILFDSEFEPIITDTGLDRLMTPAHSLIAGPASGSQHHPPEWSSSEKPNPRCDVYSFGVIFLELLMGRVFLVDRDFVRDSEVDEKTWFLRLVDGTINSDLAHHEDEVVACFRLTYGCVSSLPQKRPSMKEVVQVLEKIYV</sequence>
<dbReference type="InterPro" id="IPR011009">
    <property type="entry name" value="Kinase-like_dom_sf"/>
</dbReference>
<dbReference type="Gene3D" id="1.10.510.10">
    <property type="entry name" value="Transferase(Phosphotransferase) domain 1"/>
    <property type="match status" value="1"/>
</dbReference>
<keyword evidence="5 8" id="KW-1133">Transmembrane helix</keyword>
<feature type="compositionally biased region" description="Polar residues" evidence="7">
    <location>
        <begin position="272"/>
        <end position="287"/>
    </location>
</feature>
<dbReference type="Pfam" id="PF00560">
    <property type="entry name" value="LRR_1"/>
    <property type="match status" value="2"/>
</dbReference>
<evidence type="ECO:0000256" key="1">
    <source>
        <dbReference type="ARBA" id="ARBA00004370"/>
    </source>
</evidence>
<evidence type="ECO:0000256" key="5">
    <source>
        <dbReference type="ARBA" id="ARBA00022989"/>
    </source>
</evidence>
<feature type="transmembrane region" description="Helical" evidence="8">
    <location>
        <begin position="318"/>
        <end position="340"/>
    </location>
</feature>
<dbReference type="SUPFAM" id="SSF52058">
    <property type="entry name" value="L domain-like"/>
    <property type="match status" value="1"/>
</dbReference>
<dbReference type="InterPro" id="IPR000719">
    <property type="entry name" value="Prot_kinase_dom"/>
</dbReference>
<dbReference type="PROSITE" id="PS51450">
    <property type="entry name" value="LRR"/>
    <property type="match status" value="1"/>
</dbReference>
<accession>A0ABQ7L7X8</accession>
<dbReference type="PANTHER" id="PTHR48007">
    <property type="entry name" value="LEUCINE-RICH REPEAT RECEPTOR-LIKE PROTEIN KINASE PXC1"/>
    <property type="match status" value="1"/>
</dbReference>
<dbReference type="EMBL" id="JADBGQ010000008">
    <property type="protein sequence ID" value="KAG5382377.1"/>
    <property type="molecule type" value="Genomic_DNA"/>
</dbReference>
<dbReference type="InterPro" id="IPR032675">
    <property type="entry name" value="LRR_dom_sf"/>
</dbReference>
<evidence type="ECO:0000313" key="11">
    <source>
        <dbReference type="EMBL" id="KAG5382377.1"/>
    </source>
</evidence>
<keyword evidence="9" id="KW-0732">Signal</keyword>
<evidence type="ECO:0000259" key="10">
    <source>
        <dbReference type="PROSITE" id="PS50011"/>
    </source>
</evidence>
<evidence type="ECO:0000256" key="3">
    <source>
        <dbReference type="ARBA" id="ARBA00022692"/>
    </source>
</evidence>
<dbReference type="Pfam" id="PF08263">
    <property type="entry name" value="LRRNT_2"/>
    <property type="match status" value="1"/>
</dbReference>
<feature type="signal peptide" evidence="9">
    <location>
        <begin position="1"/>
        <end position="27"/>
    </location>
</feature>
<dbReference type="InterPro" id="IPR046959">
    <property type="entry name" value="PRK1-6/SRF4-like"/>
</dbReference>
<proteinExistence type="predicted"/>
<evidence type="ECO:0000256" key="8">
    <source>
        <dbReference type="SAM" id="Phobius"/>
    </source>
</evidence>
<dbReference type="Pfam" id="PF00069">
    <property type="entry name" value="Pkinase"/>
    <property type="match status" value="1"/>
</dbReference>
<dbReference type="InterPro" id="IPR013210">
    <property type="entry name" value="LRR_N_plant-typ"/>
</dbReference>
<evidence type="ECO:0000313" key="12">
    <source>
        <dbReference type="Proteomes" id="UP000823674"/>
    </source>
</evidence>
<dbReference type="Proteomes" id="UP000823674">
    <property type="component" value="Chromosome A09"/>
</dbReference>
<dbReference type="Pfam" id="PF13855">
    <property type="entry name" value="LRR_8"/>
    <property type="match status" value="1"/>
</dbReference>
<organism evidence="11 12">
    <name type="scientific">Brassica rapa subsp. trilocularis</name>
    <dbReference type="NCBI Taxonomy" id="1813537"/>
    <lineage>
        <taxon>Eukaryota</taxon>
        <taxon>Viridiplantae</taxon>
        <taxon>Streptophyta</taxon>
        <taxon>Embryophyta</taxon>
        <taxon>Tracheophyta</taxon>
        <taxon>Spermatophyta</taxon>
        <taxon>Magnoliopsida</taxon>
        <taxon>eudicotyledons</taxon>
        <taxon>Gunneridae</taxon>
        <taxon>Pentapetalae</taxon>
        <taxon>rosids</taxon>
        <taxon>malvids</taxon>
        <taxon>Brassicales</taxon>
        <taxon>Brassicaceae</taxon>
        <taxon>Brassiceae</taxon>
        <taxon>Brassica</taxon>
    </lineage>
</organism>
<keyword evidence="12" id="KW-1185">Reference proteome</keyword>
<evidence type="ECO:0000256" key="9">
    <source>
        <dbReference type="SAM" id="SignalP"/>
    </source>
</evidence>
<dbReference type="Gene3D" id="3.30.200.20">
    <property type="entry name" value="Phosphorylase Kinase, domain 1"/>
    <property type="match status" value="1"/>
</dbReference>
<keyword evidence="6 8" id="KW-0472">Membrane</keyword>
<dbReference type="InterPro" id="IPR001611">
    <property type="entry name" value="Leu-rich_rpt"/>
</dbReference>
<dbReference type="SUPFAM" id="SSF56112">
    <property type="entry name" value="Protein kinase-like (PK-like)"/>
    <property type="match status" value="1"/>
</dbReference>
<evidence type="ECO:0000256" key="6">
    <source>
        <dbReference type="ARBA" id="ARBA00023136"/>
    </source>
</evidence>
<evidence type="ECO:0000256" key="7">
    <source>
        <dbReference type="SAM" id="MobiDB-lite"/>
    </source>
</evidence>
<evidence type="ECO:0000256" key="2">
    <source>
        <dbReference type="ARBA" id="ARBA00022614"/>
    </source>
</evidence>
<dbReference type="Gene3D" id="3.80.10.10">
    <property type="entry name" value="Ribonuclease Inhibitor"/>
    <property type="match status" value="2"/>
</dbReference>
<comment type="subcellular location">
    <subcellularLocation>
        <location evidence="1">Membrane</location>
    </subcellularLocation>
</comment>
<dbReference type="PANTHER" id="PTHR48007:SF47">
    <property type="entry name" value="PROTEIN KINASE DOMAIN-CONTAINING PROTEIN"/>
    <property type="match status" value="1"/>
</dbReference>
<evidence type="ECO:0000256" key="4">
    <source>
        <dbReference type="ARBA" id="ARBA00022737"/>
    </source>
</evidence>
<feature type="domain" description="Protein kinase" evidence="10">
    <location>
        <begin position="439"/>
        <end position="714"/>
    </location>
</feature>
<dbReference type="PROSITE" id="PS50011">
    <property type="entry name" value="PROTEIN_KINASE_DOM"/>
    <property type="match status" value="1"/>
</dbReference>
<gene>
    <name evidence="11" type="primary">A09p011840.1_BraROA</name>
    <name evidence="11" type="ORF">IGI04_033847</name>
</gene>
<protein>
    <recommendedName>
        <fullName evidence="10">Protein kinase domain-containing protein</fullName>
    </recommendedName>
</protein>
<feature type="region of interest" description="Disordered" evidence="7">
    <location>
        <begin position="272"/>
        <end position="314"/>
    </location>
</feature>
<feature type="region of interest" description="Disordered" evidence="7">
    <location>
        <begin position="603"/>
        <end position="622"/>
    </location>
</feature>
<reference evidence="11 12" key="1">
    <citation type="submission" date="2021-03" db="EMBL/GenBank/DDBJ databases">
        <authorList>
            <person name="King G.J."/>
            <person name="Bancroft I."/>
            <person name="Baten A."/>
            <person name="Bloomfield J."/>
            <person name="Borpatragohain P."/>
            <person name="He Z."/>
            <person name="Irish N."/>
            <person name="Irwin J."/>
            <person name="Liu K."/>
            <person name="Mauleon R.P."/>
            <person name="Moore J."/>
            <person name="Morris R."/>
            <person name="Ostergaard L."/>
            <person name="Wang B."/>
            <person name="Wells R."/>
        </authorList>
    </citation>
    <scope>NUCLEOTIDE SEQUENCE [LARGE SCALE GENOMIC DNA]</scope>
    <source>
        <strain evidence="11">R-o-18</strain>
        <tissue evidence="11">Leaf</tissue>
    </source>
</reference>